<gene>
    <name evidence="2" type="ORF">PPENT_87.1.T1910003</name>
</gene>
<dbReference type="Proteomes" id="UP000689195">
    <property type="component" value="Unassembled WGS sequence"/>
</dbReference>
<comment type="caution">
    <text evidence="2">The sequence shown here is derived from an EMBL/GenBank/DDBJ whole genome shotgun (WGS) entry which is preliminary data.</text>
</comment>
<feature type="region of interest" description="Disordered" evidence="1">
    <location>
        <begin position="2164"/>
        <end position="2209"/>
    </location>
</feature>
<keyword evidence="3" id="KW-1185">Reference proteome</keyword>
<dbReference type="EMBL" id="CAJJDO010000191">
    <property type="protein sequence ID" value="CAD8213936.1"/>
    <property type="molecule type" value="Genomic_DNA"/>
</dbReference>
<evidence type="ECO:0000256" key="1">
    <source>
        <dbReference type="SAM" id="MobiDB-lite"/>
    </source>
</evidence>
<evidence type="ECO:0000313" key="3">
    <source>
        <dbReference type="Proteomes" id="UP000689195"/>
    </source>
</evidence>
<protein>
    <submittedName>
        <fullName evidence="2">Uncharacterized protein</fullName>
    </submittedName>
</protein>
<accession>A0A8S1YHB4</accession>
<proteinExistence type="predicted"/>
<name>A0A8S1YHB4_9CILI</name>
<dbReference type="OrthoDB" id="305363at2759"/>
<feature type="compositionally biased region" description="Polar residues" evidence="1">
    <location>
        <begin position="2195"/>
        <end position="2208"/>
    </location>
</feature>
<organism evidence="2 3">
    <name type="scientific">Paramecium pentaurelia</name>
    <dbReference type="NCBI Taxonomy" id="43138"/>
    <lineage>
        <taxon>Eukaryota</taxon>
        <taxon>Sar</taxon>
        <taxon>Alveolata</taxon>
        <taxon>Ciliophora</taxon>
        <taxon>Intramacronucleata</taxon>
        <taxon>Oligohymenophorea</taxon>
        <taxon>Peniculida</taxon>
        <taxon>Parameciidae</taxon>
        <taxon>Paramecium</taxon>
    </lineage>
</organism>
<sequence length="3007" mass="359287">MKATQFLYQNIFKEQQDSKAKAIKKKSKRKLKLSNSLHKSVDNQSEQKIYSLVNLTVKDGQNEKVQIPAQLISRSSKVKHQNILNKTMEIARTLKKLKPLSTLDASSELIQVQQGKSIDQQFKGPKKQVYLKQINILTDGQYKKTQTYLLFGSIEQKINQNTVLCILRIQNLKFFNDYNSKNHNNPALFSWEVLYRKQSLMKSLPKEYQKAQTEILDFVYTRNGHEIVEVVLWKVKNNDEKYVGQFDIINDDYVEAKKVLNYQKKVITENLIEKEMFKSMKQTKSYIGNVQFQIIQFGNENIIQIKNSGNPGSPKNEKEKTDHRIIDQVMQGQQYKWNNDENEQIVSQNIEQITSKIVPECTVEVLTIECGQLVLIYEQKYNNPELYGRSRPNSRQIKKQNFDANMALLYELNRYGQFTKIQTHLRSLSRQGRLSRKVIEESLYEMKCTANQLFLTECIEFGDNLMDFLIFSDDLLGILEAIQEIKFLGEEELNLEGFSNNLFQLIGQHLRKNTKLKSIIYFIKALEKKPEIGILIQNYSYATENILSNKPPFLNNFNPKNYEHIMVLGKLNKMIQKFQIDTKFTRALKQAHIDTKMSIYFDIPCFPKDQNLFKKAESLQLKQIGQNIIHEIVRRQKWEKSHQIFQKYSEWFFVADFQGITPFSNILEIAPFQVLQSLFNAYKQQLNVIFQQFNPYKDMFIGNIPKQESNKNQEDNQKQQSILQNTTKEQPFQWAKMQKEYRKNILHNVILNPNFTANEILEILISIEQFVNLSNKSNFSILKTQKIRAGDFTPLALYLEILGSKCKKKLDRVQREFGTYLFICQKLIPDQDEIQGEQIEQEQKEVSFVWDIDNQFIIQSLISKLPESLFQQIDFLFPFIQWIPPLEKLKTIRYINLPCRLLIKNKQQQKLIIILQQMYNDVKKQEYYNNSLESDEILLILYYFQIQILMLLEIRNQKAQYLENVQNLIVRQLKDFIQSYTEILVISMPINIISSYYELKYFYKGKPQTLLEFLNLVQFNTLITEIEIKNLDRLDTKLLGKALSNSQNKEPLKDLIQFLLIKDQNKDETEKYNYDSKEFSIIINPNLLLDEKENGYRYILNKEQIEKLMSIAKADQILQLVCDNSKFSRIVHGLILNSFQTKKSIGITQIQILHWFRNYDFKISNIWKKLYIDYFRNKMDLYCIHCLLDIEYLFKNKACYNYNQLLPYINAQGRSWAAILDYKRFKRALKDNIQFIDIENAIRAVAINGQYDKLEILIPHIKDSQILRQTIQLVSIIAERQMIQQYNADYFFGRLHLSSFEDILFSDDEEENQKQPKRTIQSNLNKQELKKLVRDRLDLPGKLDKSGFINHLKILGSHFIYRFDLISTIPKNSSKKQKEKLQAEKFVFPETLDQIRNPISIQNQLLEMDSNIQQELESYKQKQYPKPERINLLKFEQQFEKYIYNFQYLKSLKSSTQRQSIRTLFSQDYYESDKYSFKKVLIQLTNEYKKYKVPLCQKDEDYEIVLKMLAYNKIITIDEFIKQILSSKIDIQKKNNLLLELLNQLLNCKNKQVYEQYQLQNQEIFLQLIPLIIKNLRILEESNLEQINNLILNRINLILKRFKPIVLNPLSIYKQKLVSEILMNLYQSKIKDQFQDQLKNIAQTIRERNLSDKILQSFASYYLKEKDKILKKKRLTHNEIIMSFKKKQLNEVLQKTDLINYVSNFSDKNCQEIFKELFKLPWDQKFKNDILSKFDGRLFESLIFYRRYKAYDTLIHEILFKKICNQDEGIFKQKITEIESYQIQTIQPQNDKMQQEDKTQQKEENKQFSLSQMAAQFSFYEYYDTLHRLNIKVKEIEPFPSIRFMLETNNQLQILAVEYEKKELNYISNCIKMMRYLRLNHYDTQTFYKNFESELMFSFIVEDISTIEVWCLNIIKLYLIMNRRPQPFWQDSIIRSKYESRNYQFFNKKNIIPRLFELSLIKLKINGVEKGVKFCFPSNYDSESDQYSISTEDINQTQTKKPIFSLDEYIDCLDKNDPLRLENQILNDPNFQSILNKLLVINQNQEFLVDKINIFTYLKYIVSHNQIHEMQYYLLNFPLFWYDQKIPKENLIINTFFLNLELGLVFFKSLLIFEPQLLDQILDIYFSSLMEFAKEVDQEGNEYNNDNEKKEENQFQFQDYKSQSDLEPYEDEETDKEEENQQELQQDDKIEDSNSEAYDQQISEQNELQEPPKIKKKRKVIKYKPKDYIEPLKGLRRQLQLNCPDQIRFQIYIQLLFLATTNEESFQLIQKYLIQYQSLPPLQEPKEINFEVQSRLLEQGYQEPYNEQFIQQIESNINTLSQQQIEDIQHVKEIIKFNQNLKETKYSKVYQFLITQIYKTKYSGFQNIIDNLLRNPAYSCLIKQKNNIFMNSLQNDKQFQEEIIIYHQQNRKVNDENFLFKKIQMNRDFIDKFFQGKSNQQFTNDKWIHILCLFKYCQELEKQFIEFDQNEGKTKLQVLSLLDDNEVSIGFEGYIQKTDTFNVSYCFKFLISDKFTPITYQHTKKQSEKQKMHSCYFFNFDITINILRSKNPNNPFPIVYLYSKIYDELDKIFRIFMFDYYIDVFLLDEKKNCQEMQKLCEDDFIDSYIIKQKLNIENYQQLRNIQQVDKYYLNEIINSFQDQKKDRLNLIQYIQKSEEQPDGIEIDYQNKKNWIFINPRIQKEINIQFQDKLQTLPFSNYKPRIQKQLNQKIQIDLTFPELYPVTSLQVYKYIPVIITQEEQNQKYDSLSLLQFACVEINTYTKLLNDFLTKLPSNDDEIDEFLENPKPRNVYWPLVQKKNNSAKGYSHKFKYTYIIETIPLYLMVYLFQNLNIELDHEIKFTLNCLSFTEIILSKLIRIIQQSTGKKCKIATAISILKQWIWFKKILINIGELIIENDINKFKAYYVEINEINPNEAFNLKYNKLEGMDSLFRFGKTQYFVHSGVLIIRLNIALVSENLKSKVNLKSIKLNQIQSDLFSDDKDLIKYMQFIVTPEEILKCLLSKN</sequence>
<reference evidence="2" key="1">
    <citation type="submission" date="2021-01" db="EMBL/GenBank/DDBJ databases">
        <authorList>
            <consortium name="Genoscope - CEA"/>
            <person name="William W."/>
        </authorList>
    </citation>
    <scope>NUCLEOTIDE SEQUENCE</scope>
</reference>
<feature type="compositionally biased region" description="Acidic residues" evidence="1">
    <location>
        <begin position="2167"/>
        <end position="2181"/>
    </location>
</feature>
<evidence type="ECO:0000313" key="2">
    <source>
        <dbReference type="EMBL" id="CAD8213936.1"/>
    </source>
</evidence>